<gene>
    <name evidence="3" type="ORF">BN4615_P5347</name>
</gene>
<dbReference type="PANTHER" id="PTHR23028">
    <property type="entry name" value="ACETYLTRANSFERASE"/>
    <property type="match status" value="1"/>
</dbReference>
<organism evidence="3">
    <name type="scientific">Nonomuraea gerenzanensis</name>
    <dbReference type="NCBI Taxonomy" id="93944"/>
    <lineage>
        <taxon>Bacteria</taxon>
        <taxon>Bacillati</taxon>
        <taxon>Actinomycetota</taxon>
        <taxon>Actinomycetes</taxon>
        <taxon>Streptosporangiales</taxon>
        <taxon>Streptosporangiaceae</taxon>
        <taxon>Nonomuraea</taxon>
    </lineage>
</organism>
<feature type="transmembrane region" description="Helical" evidence="1">
    <location>
        <begin position="300"/>
        <end position="321"/>
    </location>
</feature>
<protein>
    <submittedName>
        <fullName evidence="3">Putative acyltransferase</fullName>
    </submittedName>
</protein>
<name>A0A1M4EA92_9ACTN</name>
<keyword evidence="1" id="KW-0472">Membrane</keyword>
<feature type="transmembrane region" description="Helical" evidence="1">
    <location>
        <begin position="25"/>
        <end position="46"/>
    </location>
</feature>
<dbReference type="AlphaFoldDB" id="A0A1M4EA92"/>
<feature type="transmembrane region" description="Helical" evidence="1">
    <location>
        <begin position="107"/>
        <end position="131"/>
    </location>
</feature>
<keyword evidence="1" id="KW-1133">Transmembrane helix</keyword>
<keyword evidence="3" id="KW-0808">Transferase</keyword>
<dbReference type="RefSeq" id="WP_225275176.1">
    <property type="nucleotide sequence ID" value="NZ_CP084058.1"/>
</dbReference>
<keyword evidence="1" id="KW-0812">Transmembrane</keyword>
<evidence type="ECO:0000256" key="1">
    <source>
        <dbReference type="SAM" id="Phobius"/>
    </source>
</evidence>
<dbReference type="InterPro" id="IPR002656">
    <property type="entry name" value="Acyl_transf_3_dom"/>
</dbReference>
<accession>A0A1M4EA92</accession>
<feature type="transmembrane region" description="Helical" evidence="1">
    <location>
        <begin position="262"/>
        <end position="280"/>
    </location>
</feature>
<feature type="transmembrane region" description="Helical" evidence="1">
    <location>
        <begin position="373"/>
        <end position="397"/>
    </location>
</feature>
<evidence type="ECO:0000259" key="2">
    <source>
        <dbReference type="Pfam" id="PF01757"/>
    </source>
</evidence>
<reference evidence="3" key="1">
    <citation type="submission" date="2016-04" db="EMBL/GenBank/DDBJ databases">
        <authorList>
            <person name="Evans L.H."/>
            <person name="Alamgir A."/>
            <person name="Owens N."/>
            <person name="Weber N.D."/>
            <person name="Virtaneva K."/>
            <person name="Barbian K."/>
            <person name="Babar A."/>
            <person name="Rosenke K."/>
        </authorList>
    </citation>
    <scope>NUCLEOTIDE SEQUENCE</scope>
    <source>
        <strain evidence="3">Nono1</strain>
    </source>
</reference>
<dbReference type="InterPro" id="IPR050879">
    <property type="entry name" value="Acyltransferase_3"/>
</dbReference>
<dbReference type="GO" id="GO:0000271">
    <property type="term" value="P:polysaccharide biosynthetic process"/>
    <property type="evidence" value="ECO:0007669"/>
    <property type="project" value="TreeGrafter"/>
</dbReference>
<feature type="transmembrane region" description="Helical" evidence="1">
    <location>
        <begin position="161"/>
        <end position="178"/>
    </location>
</feature>
<feature type="transmembrane region" description="Helical" evidence="1">
    <location>
        <begin position="52"/>
        <end position="77"/>
    </location>
</feature>
<dbReference type="EMBL" id="LT559118">
    <property type="protein sequence ID" value="SBO95831.1"/>
    <property type="molecule type" value="Genomic_DNA"/>
</dbReference>
<proteinExistence type="predicted"/>
<dbReference type="GO" id="GO:0016747">
    <property type="term" value="F:acyltransferase activity, transferring groups other than amino-acyl groups"/>
    <property type="evidence" value="ECO:0007669"/>
    <property type="project" value="InterPro"/>
</dbReference>
<sequence length="428" mass="47280">MTSPEIISNGGGGGKRAPRLDGLRGYLALGVIVVHVAFAAGVIGFYDKPADTIWAVLVQGFNVLLPPFFVMSGLLLYRPFARATIVGTPRPAIRGYLIKRMLRILPAYWLVAVAALLLLNAKSVDGIWYVLSPLLLMHNYVPGPELGYAGLEPTWTVPAEVTFYLALPILAWVFDRFARKADTPGGKARRLIVPLAVFVLVGLAWTVYTHLEFMGPFPYEYFWVIGFTGFLAIGMGLAILSAYAEATGTTPRLYRAAQRRPLLFWLGALVVYVINCIRPFGKPGMADYATVPEAMVEMVLFLIFALLIIAPVVVPNVRSAFIDAVLTNRPMRFFGRISYGVYLWHFVLQYLWLQNGSVFGAAPLPMPAVMGKAGFWELLAVVLVGTVIIATISYYLVELPAMRLRERLVAGSGRQRAEQQQERPRVPA</sequence>
<dbReference type="GO" id="GO:0016020">
    <property type="term" value="C:membrane"/>
    <property type="evidence" value="ECO:0007669"/>
    <property type="project" value="TreeGrafter"/>
</dbReference>
<dbReference type="PANTHER" id="PTHR23028:SF53">
    <property type="entry name" value="ACYL_TRANSF_3 DOMAIN-CONTAINING PROTEIN"/>
    <property type="match status" value="1"/>
</dbReference>
<dbReference type="Pfam" id="PF01757">
    <property type="entry name" value="Acyl_transf_3"/>
    <property type="match status" value="1"/>
</dbReference>
<evidence type="ECO:0000313" key="3">
    <source>
        <dbReference type="EMBL" id="SBO95831.1"/>
    </source>
</evidence>
<keyword evidence="3" id="KW-0012">Acyltransferase</keyword>
<feature type="domain" description="Acyltransferase 3" evidence="2">
    <location>
        <begin position="19"/>
        <end position="394"/>
    </location>
</feature>
<feature type="transmembrane region" description="Helical" evidence="1">
    <location>
        <begin position="221"/>
        <end position="242"/>
    </location>
</feature>
<feature type="transmembrane region" description="Helical" evidence="1">
    <location>
        <begin position="190"/>
        <end position="209"/>
    </location>
</feature>
<feature type="transmembrane region" description="Helical" evidence="1">
    <location>
        <begin position="333"/>
        <end position="353"/>
    </location>
</feature>